<evidence type="ECO:0000313" key="5">
    <source>
        <dbReference type="Ensembl" id="ENSFHEP00000025938.1"/>
    </source>
</evidence>
<dbReference type="GeneTree" id="ENSGT00940000155694"/>
<dbReference type="InterPro" id="IPR036028">
    <property type="entry name" value="SH3-like_dom_sf"/>
</dbReference>
<feature type="domain" description="SH3" evidence="4">
    <location>
        <begin position="611"/>
        <end position="670"/>
    </location>
</feature>
<dbReference type="PANTHER" id="PTHR45929">
    <property type="entry name" value="JAK PATHWAY SIGNAL TRANSDUCTION ADAPTOR MOLECULE"/>
    <property type="match status" value="1"/>
</dbReference>
<dbReference type="PROSITE" id="PS50002">
    <property type="entry name" value="SH3"/>
    <property type="match status" value="4"/>
</dbReference>
<dbReference type="InterPro" id="IPR050670">
    <property type="entry name" value="STAM"/>
</dbReference>
<feature type="compositionally biased region" description="Polar residues" evidence="3">
    <location>
        <begin position="215"/>
        <end position="226"/>
    </location>
</feature>
<dbReference type="InterPro" id="IPR035835">
    <property type="entry name" value="Eve1_SH3_3"/>
</dbReference>
<dbReference type="PRINTS" id="PR00452">
    <property type="entry name" value="SH3DOMAIN"/>
</dbReference>
<evidence type="ECO:0000256" key="3">
    <source>
        <dbReference type="SAM" id="MobiDB-lite"/>
    </source>
</evidence>
<dbReference type="Proteomes" id="UP000265000">
    <property type="component" value="Unplaced"/>
</dbReference>
<evidence type="ECO:0000256" key="2">
    <source>
        <dbReference type="PROSITE-ProRule" id="PRU00192"/>
    </source>
</evidence>
<feature type="domain" description="SH3" evidence="4">
    <location>
        <begin position="544"/>
        <end position="603"/>
    </location>
</feature>
<dbReference type="InterPro" id="IPR001452">
    <property type="entry name" value="SH3_domain"/>
</dbReference>
<dbReference type="STRING" id="8078.ENSFHEP00000025938"/>
<reference evidence="5" key="1">
    <citation type="submission" date="2025-08" db="UniProtKB">
        <authorList>
            <consortium name="Ensembl"/>
        </authorList>
    </citation>
    <scope>IDENTIFICATION</scope>
</reference>
<dbReference type="Pfam" id="PF00018">
    <property type="entry name" value="SH3_1"/>
    <property type="match status" value="3"/>
</dbReference>
<feature type="region of interest" description="Disordered" evidence="3">
    <location>
        <begin position="168"/>
        <end position="318"/>
    </location>
</feature>
<dbReference type="Ensembl" id="ENSFHET00000003960.1">
    <property type="protein sequence ID" value="ENSFHEP00000025938.1"/>
    <property type="gene ID" value="ENSFHEG00000008528.1"/>
</dbReference>
<dbReference type="AlphaFoldDB" id="A0A3Q2QF63"/>
<dbReference type="PANTHER" id="PTHR45929:SF7">
    <property type="entry name" value="LAS SEVENTEEN-BINDING PROTEIN 1"/>
    <property type="match status" value="1"/>
</dbReference>
<proteinExistence type="predicted"/>
<feature type="region of interest" description="Disordered" evidence="3">
    <location>
        <begin position="333"/>
        <end position="368"/>
    </location>
</feature>
<feature type="domain" description="SH3" evidence="4">
    <location>
        <begin position="695"/>
        <end position="754"/>
    </location>
</feature>
<accession>A0A3Q2QF63</accession>
<sequence length="765" mass="84245">MTQPPPSYDQVIKEKTRTDHPAKPTAAPSQNLCETGSRHTSVRSVTVHWNAPANHRADVSVEPADSKLENTQTPVPRPRTKLPNKPRKEEDQDLIGLGGDCNTFQSRWPEVPTNKYLEELLEVFVERDECEDGGCFTDQSCDKLLDDDAVAEMSANHNRQNISARIRAFESQAGAEDQNGSQQATPGLPPRRASYKPPVASKPSVALKPKDRNDPGQNTTASQNQEPVPRPKPPTKPARQSVREELEALHSRGGLPHRPPPFGLTRTNSIHEEEPAATVPPVPPGKPFKEPLTPNLNINNHNSHTENKTVDGPSSEYQISPCSEKVPLVPQYSLDSSGGAARRQSTGRRPTTIRVPSKAARRFHPGKRRNGYNSTVYLCLLTQDHSWLCDFRKPGGNHSLPPRPPPAKTGPGRPPAPSLQAAGRSQSTPQWPSPKPPPKLQAQKPTKKGLVLPPRPSPGHRLYNDYMLPLPHGIATEDFDGSSTGEPTLQKNEVLLLLEKVNNNEFECKIGDVTGRVHKSRMKIITPLDSDWSCLQATASGGGSGELKVKALYDFDPEGPGELKLSAGDVVTRVEKVDNQWYRGTCKGSAGFFPINYVQVLKKAKKEAASVSAPRCVARFEFEGEHSDELSFLEGDVIQLKEYVGEDWARGKVGNSVGIFPLNFVEIVEDLPPPPNQQPAARVALPGEKTHAASSGVEWVVAVHDYVAKTQDELSFQKDDCILITEHLNEEWSFGRLHGREGVFPRAAVLVQHLSRKWLSYVLRT</sequence>
<protein>
    <submittedName>
        <fullName evidence="5">SH3 domain containing 19</fullName>
    </submittedName>
</protein>
<feature type="compositionally biased region" description="Polar residues" evidence="3">
    <location>
        <begin position="27"/>
        <end position="44"/>
    </location>
</feature>
<name>A0A3Q2QF63_FUNHE</name>
<feature type="compositionally biased region" description="Basic and acidic residues" evidence="3">
    <location>
        <begin position="55"/>
        <end position="68"/>
    </location>
</feature>
<feature type="compositionally biased region" description="Pro residues" evidence="3">
    <location>
        <begin position="401"/>
        <end position="417"/>
    </location>
</feature>
<feature type="region of interest" description="Disordered" evidence="3">
    <location>
        <begin position="1"/>
        <end position="101"/>
    </location>
</feature>
<evidence type="ECO:0000313" key="6">
    <source>
        <dbReference type="Proteomes" id="UP000265000"/>
    </source>
</evidence>
<feature type="region of interest" description="Disordered" evidence="3">
    <location>
        <begin position="396"/>
        <end position="462"/>
    </location>
</feature>
<evidence type="ECO:0000259" key="4">
    <source>
        <dbReference type="PROSITE" id="PS50002"/>
    </source>
</evidence>
<keyword evidence="6" id="KW-1185">Reference proteome</keyword>
<dbReference type="SMART" id="SM00326">
    <property type="entry name" value="SH3"/>
    <property type="match status" value="4"/>
</dbReference>
<evidence type="ECO:0000256" key="1">
    <source>
        <dbReference type="ARBA" id="ARBA00022443"/>
    </source>
</evidence>
<feature type="compositionally biased region" description="Basic residues" evidence="3">
    <location>
        <begin position="359"/>
        <end position="368"/>
    </location>
</feature>
<feature type="domain" description="SH3" evidence="4">
    <location>
        <begin position="468"/>
        <end position="527"/>
    </location>
</feature>
<keyword evidence="1 2" id="KW-0728">SH3 domain</keyword>
<feature type="compositionally biased region" description="Basic and acidic residues" evidence="3">
    <location>
        <begin position="11"/>
        <end position="22"/>
    </location>
</feature>
<dbReference type="CDD" id="cd11816">
    <property type="entry name" value="SH3_Eve1_3"/>
    <property type="match status" value="1"/>
</dbReference>
<dbReference type="SUPFAM" id="SSF50044">
    <property type="entry name" value="SH3-domain"/>
    <property type="match status" value="4"/>
</dbReference>
<reference evidence="5" key="2">
    <citation type="submission" date="2025-09" db="UniProtKB">
        <authorList>
            <consortium name="Ensembl"/>
        </authorList>
    </citation>
    <scope>IDENTIFICATION</scope>
</reference>
<organism evidence="5 6">
    <name type="scientific">Fundulus heteroclitus</name>
    <name type="common">Killifish</name>
    <name type="synonym">Mummichog</name>
    <dbReference type="NCBI Taxonomy" id="8078"/>
    <lineage>
        <taxon>Eukaryota</taxon>
        <taxon>Metazoa</taxon>
        <taxon>Chordata</taxon>
        <taxon>Craniata</taxon>
        <taxon>Vertebrata</taxon>
        <taxon>Euteleostomi</taxon>
        <taxon>Actinopterygii</taxon>
        <taxon>Neopterygii</taxon>
        <taxon>Teleostei</taxon>
        <taxon>Neoteleostei</taxon>
        <taxon>Acanthomorphata</taxon>
        <taxon>Ovalentaria</taxon>
        <taxon>Atherinomorphae</taxon>
        <taxon>Cyprinodontiformes</taxon>
        <taxon>Fundulidae</taxon>
        <taxon>Fundulus</taxon>
    </lineage>
</organism>
<feature type="compositionally biased region" description="Basic and acidic residues" evidence="3">
    <location>
        <begin position="241"/>
        <end position="250"/>
    </location>
</feature>
<dbReference type="Gene3D" id="2.30.30.40">
    <property type="entry name" value="SH3 Domains"/>
    <property type="match status" value="3"/>
</dbReference>
<dbReference type="PRINTS" id="PR00499">
    <property type="entry name" value="P67PHOX"/>
</dbReference>